<dbReference type="Pfam" id="PF02518">
    <property type="entry name" value="HATPase_c"/>
    <property type="match status" value="1"/>
</dbReference>
<dbReference type="InterPro" id="IPR011620">
    <property type="entry name" value="Sig_transdc_His_kinase_LytS_TM"/>
</dbReference>
<dbReference type="PRINTS" id="PR00344">
    <property type="entry name" value="BCTRLSENSOR"/>
</dbReference>
<dbReference type="SUPFAM" id="SSF55874">
    <property type="entry name" value="ATPase domain of HSP90 chaperone/DNA topoisomerase II/histidine kinase"/>
    <property type="match status" value="1"/>
</dbReference>
<feature type="domain" description="Histidine kinase" evidence="15">
    <location>
        <begin position="209"/>
        <end position="415"/>
    </location>
</feature>
<keyword evidence="17" id="KW-1185">Reference proteome</keyword>
<evidence type="ECO:0000259" key="15">
    <source>
        <dbReference type="PROSITE" id="PS50109"/>
    </source>
</evidence>
<comment type="catalytic activity">
    <reaction evidence="1">
        <text>ATP + protein L-histidine = ADP + protein N-phospho-L-histidine.</text>
        <dbReference type="EC" id="2.7.13.3"/>
    </reaction>
</comment>
<feature type="transmembrane region" description="Helical" evidence="14">
    <location>
        <begin position="65"/>
        <end position="93"/>
    </location>
</feature>
<dbReference type="SUPFAM" id="SSF47384">
    <property type="entry name" value="Homodimeric domain of signal transducing histidine kinase"/>
    <property type="match status" value="1"/>
</dbReference>
<evidence type="ECO:0000256" key="14">
    <source>
        <dbReference type="SAM" id="Phobius"/>
    </source>
</evidence>
<evidence type="ECO:0000256" key="2">
    <source>
        <dbReference type="ARBA" id="ARBA00004651"/>
    </source>
</evidence>
<feature type="transmembrane region" description="Helical" evidence="14">
    <location>
        <begin position="161"/>
        <end position="181"/>
    </location>
</feature>
<feature type="transmembrane region" description="Helical" evidence="14">
    <location>
        <begin position="5"/>
        <end position="22"/>
    </location>
</feature>
<evidence type="ECO:0000256" key="1">
    <source>
        <dbReference type="ARBA" id="ARBA00000085"/>
    </source>
</evidence>
<dbReference type="InterPro" id="IPR005467">
    <property type="entry name" value="His_kinase_dom"/>
</dbReference>
<dbReference type="Gene3D" id="3.30.565.10">
    <property type="entry name" value="Histidine kinase-like ATPase, C-terminal domain"/>
    <property type="match status" value="1"/>
</dbReference>
<keyword evidence="6" id="KW-0808">Transferase</keyword>
<keyword evidence="12" id="KW-0902">Two-component regulatory system</keyword>
<feature type="transmembrane region" description="Helical" evidence="14">
    <location>
        <begin position="129"/>
        <end position="149"/>
    </location>
</feature>
<keyword evidence="5" id="KW-0597">Phosphoprotein</keyword>
<keyword evidence="7 14" id="KW-0812">Transmembrane</keyword>
<dbReference type="SMART" id="SM00388">
    <property type="entry name" value="HisKA"/>
    <property type="match status" value="1"/>
</dbReference>
<dbReference type="InterPro" id="IPR036890">
    <property type="entry name" value="HATPase_C_sf"/>
</dbReference>
<gene>
    <name evidence="16" type="ORF">ACFQRG_06505</name>
</gene>
<keyword evidence="4" id="KW-1003">Cell membrane</keyword>
<evidence type="ECO:0000256" key="13">
    <source>
        <dbReference type="ARBA" id="ARBA00023136"/>
    </source>
</evidence>
<dbReference type="InterPro" id="IPR036097">
    <property type="entry name" value="HisK_dim/P_sf"/>
</dbReference>
<organism evidence="16 17">
    <name type="scientific">Scopulibacillus cellulosilyticus</name>
    <dbReference type="NCBI Taxonomy" id="2665665"/>
    <lineage>
        <taxon>Bacteria</taxon>
        <taxon>Bacillati</taxon>
        <taxon>Bacillota</taxon>
        <taxon>Bacilli</taxon>
        <taxon>Bacillales</taxon>
        <taxon>Sporolactobacillaceae</taxon>
        <taxon>Scopulibacillus</taxon>
    </lineage>
</organism>
<dbReference type="Pfam" id="PF07694">
    <property type="entry name" value="5TM-5TMR_LYT"/>
    <property type="match status" value="1"/>
</dbReference>
<evidence type="ECO:0000256" key="3">
    <source>
        <dbReference type="ARBA" id="ARBA00012438"/>
    </source>
</evidence>
<reference evidence="17" key="1">
    <citation type="journal article" date="2019" name="Int. J. Syst. Evol. Microbiol.">
        <title>The Global Catalogue of Microorganisms (GCM) 10K type strain sequencing project: providing services to taxonomists for standard genome sequencing and annotation.</title>
        <authorList>
            <consortium name="The Broad Institute Genomics Platform"/>
            <consortium name="The Broad Institute Genome Sequencing Center for Infectious Disease"/>
            <person name="Wu L."/>
            <person name="Ma J."/>
        </authorList>
    </citation>
    <scope>NUCLEOTIDE SEQUENCE [LARGE SCALE GENOMIC DNA]</scope>
    <source>
        <strain evidence="17">CGMCC 1.16305</strain>
    </source>
</reference>
<evidence type="ECO:0000256" key="10">
    <source>
        <dbReference type="ARBA" id="ARBA00022840"/>
    </source>
</evidence>
<evidence type="ECO:0000256" key="8">
    <source>
        <dbReference type="ARBA" id="ARBA00022741"/>
    </source>
</evidence>
<keyword evidence="8" id="KW-0547">Nucleotide-binding</keyword>
<evidence type="ECO:0000313" key="17">
    <source>
        <dbReference type="Proteomes" id="UP001596505"/>
    </source>
</evidence>
<sequence>MFVEFCIQIFLVLTILILYLAWTRLHPKLTKQKFVFLFFFCSLIIILCMSYPVKYHSGIIMDLRIIPWMVSFLYGGFFVGIPTTLIMFIYGFFVDGTSIGYIIFSHIIIIIFMLMIKKKFEESSYLNKLKYTSGVLLLHDVFVIFLLYINHSNMIYHSKLLISMGIIIVPILANWLVIFLIEAIQANEKFRLEMARSEKIHIVGQLAASVAHEVRNPITVVKGFMQLIQHDEEMSGRYHYYLQTMEKELDRATGIINDYLSLAKPQEGCTKIINMTELLQFVCQTLHSYAFINGVKLHCKAKKAYYVKGSIEKMQQLLVNIIKNGIEASPKESVMDLDILEEKKHILIKIRDYGQGMTAEQIEKAGMPFYTTKESGTGLGLMVCYQIVEAYNGKIHIDSELHKGTCFTIKLPAYNG</sequence>
<dbReference type="PANTHER" id="PTHR43065">
    <property type="entry name" value="SENSOR HISTIDINE KINASE"/>
    <property type="match status" value="1"/>
</dbReference>
<evidence type="ECO:0000256" key="5">
    <source>
        <dbReference type="ARBA" id="ARBA00022553"/>
    </source>
</evidence>
<dbReference type="EC" id="2.7.13.3" evidence="3"/>
<dbReference type="Proteomes" id="UP001596505">
    <property type="component" value="Unassembled WGS sequence"/>
</dbReference>
<keyword evidence="13 14" id="KW-0472">Membrane</keyword>
<feature type="transmembrane region" description="Helical" evidence="14">
    <location>
        <begin position="34"/>
        <end position="53"/>
    </location>
</feature>
<evidence type="ECO:0000256" key="4">
    <source>
        <dbReference type="ARBA" id="ARBA00022475"/>
    </source>
</evidence>
<dbReference type="SMART" id="SM00387">
    <property type="entry name" value="HATPase_c"/>
    <property type="match status" value="1"/>
</dbReference>
<dbReference type="Gene3D" id="1.10.287.130">
    <property type="match status" value="1"/>
</dbReference>
<proteinExistence type="predicted"/>
<dbReference type="CDD" id="cd00082">
    <property type="entry name" value="HisKA"/>
    <property type="match status" value="1"/>
</dbReference>
<dbReference type="InterPro" id="IPR004358">
    <property type="entry name" value="Sig_transdc_His_kin-like_C"/>
</dbReference>
<evidence type="ECO:0000256" key="6">
    <source>
        <dbReference type="ARBA" id="ARBA00022679"/>
    </source>
</evidence>
<evidence type="ECO:0000256" key="12">
    <source>
        <dbReference type="ARBA" id="ARBA00023012"/>
    </source>
</evidence>
<accession>A0ABW2PTX7</accession>
<dbReference type="PROSITE" id="PS50109">
    <property type="entry name" value="HIS_KIN"/>
    <property type="match status" value="1"/>
</dbReference>
<evidence type="ECO:0000256" key="9">
    <source>
        <dbReference type="ARBA" id="ARBA00022777"/>
    </source>
</evidence>
<feature type="transmembrane region" description="Helical" evidence="14">
    <location>
        <begin position="99"/>
        <end position="117"/>
    </location>
</feature>
<dbReference type="Pfam" id="PF00512">
    <property type="entry name" value="HisKA"/>
    <property type="match status" value="1"/>
</dbReference>
<keyword evidence="9" id="KW-0418">Kinase</keyword>
<keyword evidence="10 16" id="KW-0067">ATP-binding</keyword>
<evidence type="ECO:0000313" key="16">
    <source>
        <dbReference type="EMBL" id="MFC7392634.1"/>
    </source>
</evidence>
<comment type="subcellular location">
    <subcellularLocation>
        <location evidence="2">Cell membrane</location>
        <topology evidence="2">Multi-pass membrane protein</topology>
    </subcellularLocation>
</comment>
<evidence type="ECO:0000256" key="11">
    <source>
        <dbReference type="ARBA" id="ARBA00022989"/>
    </source>
</evidence>
<comment type="caution">
    <text evidence="16">The sequence shown here is derived from an EMBL/GenBank/DDBJ whole genome shotgun (WGS) entry which is preliminary data.</text>
</comment>
<name>A0ABW2PTX7_9BACL</name>
<dbReference type="InterPro" id="IPR003594">
    <property type="entry name" value="HATPase_dom"/>
</dbReference>
<dbReference type="InterPro" id="IPR003661">
    <property type="entry name" value="HisK_dim/P_dom"/>
</dbReference>
<dbReference type="GO" id="GO:0005524">
    <property type="term" value="F:ATP binding"/>
    <property type="evidence" value="ECO:0007669"/>
    <property type="project" value="UniProtKB-KW"/>
</dbReference>
<protein>
    <recommendedName>
        <fullName evidence="3">histidine kinase</fullName>
        <ecNumber evidence="3">2.7.13.3</ecNumber>
    </recommendedName>
</protein>
<keyword evidence="11 14" id="KW-1133">Transmembrane helix</keyword>
<evidence type="ECO:0000256" key="7">
    <source>
        <dbReference type="ARBA" id="ARBA00022692"/>
    </source>
</evidence>
<dbReference type="PANTHER" id="PTHR43065:SF46">
    <property type="entry name" value="C4-DICARBOXYLATE TRANSPORT SENSOR PROTEIN DCTB"/>
    <property type="match status" value="1"/>
</dbReference>
<dbReference type="EMBL" id="JBHTCO010000004">
    <property type="protein sequence ID" value="MFC7392634.1"/>
    <property type="molecule type" value="Genomic_DNA"/>
</dbReference>
<dbReference type="RefSeq" id="WP_380964920.1">
    <property type="nucleotide sequence ID" value="NZ_JBHTCO010000004.1"/>
</dbReference>